<dbReference type="InterPro" id="IPR038408">
    <property type="entry name" value="GNK2_sf"/>
</dbReference>
<evidence type="ECO:0000256" key="5">
    <source>
        <dbReference type="SAM" id="SignalP"/>
    </source>
</evidence>
<reference evidence="7 8" key="1">
    <citation type="journal article" date="2018" name="Sci. Data">
        <title>The draft genome sequence of cork oak.</title>
        <authorList>
            <person name="Ramos A.M."/>
            <person name="Usie A."/>
            <person name="Barbosa P."/>
            <person name="Barros P.M."/>
            <person name="Capote T."/>
            <person name="Chaves I."/>
            <person name="Simoes F."/>
            <person name="Abreu I."/>
            <person name="Carrasquinho I."/>
            <person name="Faro C."/>
            <person name="Guimaraes J.B."/>
            <person name="Mendonca D."/>
            <person name="Nobrega F."/>
            <person name="Rodrigues L."/>
            <person name="Saibo N.J.M."/>
            <person name="Varela M.C."/>
            <person name="Egas C."/>
            <person name="Matos J."/>
            <person name="Miguel C.M."/>
            <person name="Oliveira M.M."/>
            <person name="Ricardo C.P."/>
            <person name="Goncalves S."/>
        </authorList>
    </citation>
    <scope>NUCLEOTIDE SEQUENCE [LARGE SCALE GENOMIC DNA]</scope>
    <source>
        <strain evidence="8">cv. HL8</strain>
    </source>
</reference>
<comment type="caution">
    <text evidence="7">The sequence shown here is derived from an EMBL/GenBank/DDBJ whole genome shotgun (WGS) entry which is preliminary data.</text>
</comment>
<feature type="domain" description="Gnk2-homologous" evidence="6">
    <location>
        <begin position="29"/>
        <end position="133"/>
    </location>
</feature>
<dbReference type="FunFam" id="3.30.430.20:FF:000012">
    <property type="entry name" value="Cysteine-rich receptor-like protein kinase 25"/>
    <property type="match status" value="1"/>
</dbReference>
<comment type="catalytic activity">
    <reaction evidence="3">
        <text>L-seryl-[protein] + ATP = O-phospho-L-seryl-[protein] + ADP + H(+)</text>
        <dbReference type="Rhea" id="RHEA:17989"/>
        <dbReference type="Rhea" id="RHEA-COMP:9863"/>
        <dbReference type="Rhea" id="RHEA-COMP:11604"/>
        <dbReference type="ChEBI" id="CHEBI:15378"/>
        <dbReference type="ChEBI" id="CHEBI:29999"/>
        <dbReference type="ChEBI" id="CHEBI:30616"/>
        <dbReference type="ChEBI" id="CHEBI:83421"/>
        <dbReference type="ChEBI" id="CHEBI:456216"/>
    </reaction>
</comment>
<dbReference type="PROSITE" id="PS51473">
    <property type="entry name" value="GNK2"/>
    <property type="match status" value="2"/>
</dbReference>
<dbReference type="Gene3D" id="3.30.430.20">
    <property type="entry name" value="Gnk2 domain, C-X8-C-X2-C motif"/>
    <property type="match status" value="2"/>
</dbReference>
<comment type="catalytic activity">
    <reaction evidence="4">
        <text>L-threonyl-[protein] + ATP = O-phospho-L-threonyl-[protein] + ADP + H(+)</text>
        <dbReference type="Rhea" id="RHEA:46608"/>
        <dbReference type="Rhea" id="RHEA-COMP:11060"/>
        <dbReference type="Rhea" id="RHEA-COMP:11605"/>
        <dbReference type="ChEBI" id="CHEBI:15378"/>
        <dbReference type="ChEBI" id="CHEBI:30013"/>
        <dbReference type="ChEBI" id="CHEBI:30616"/>
        <dbReference type="ChEBI" id="CHEBI:61977"/>
        <dbReference type="ChEBI" id="CHEBI:456216"/>
    </reaction>
</comment>
<proteinExistence type="predicted"/>
<evidence type="ECO:0000313" key="8">
    <source>
        <dbReference type="Proteomes" id="UP000237347"/>
    </source>
</evidence>
<dbReference type="EMBL" id="PKMF04000551">
    <property type="protein sequence ID" value="KAK7826198.1"/>
    <property type="molecule type" value="Genomic_DNA"/>
</dbReference>
<dbReference type="CDD" id="cd23509">
    <property type="entry name" value="Gnk2-like"/>
    <property type="match status" value="2"/>
</dbReference>
<evidence type="ECO:0000256" key="2">
    <source>
        <dbReference type="ARBA" id="ARBA00022737"/>
    </source>
</evidence>
<evidence type="ECO:0000259" key="6">
    <source>
        <dbReference type="PROSITE" id="PS51473"/>
    </source>
</evidence>
<dbReference type="PANTHER" id="PTHR32099:SF110">
    <property type="entry name" value="CYSTEINE-RICH RECEPTOR-KINASE-LIKE PROTEIN"/>
    <property type="match status" value="1"/>
</dbReference>
<evidence type="ECO:0000313" key="7">
    <source>
        <dbReference type="EMBL" id="KAK7826198.1"/>
    </source>
</evidence>
<dbReference type="Gramene" id="rna-CFP56_49097">
    <property type="protein sequence ID" value="cds-POE70707.1"/>
    <property type="gene ID" value="gene-CFP56_49097"/>
</dbReference>
<feature type="signal peptide" evidence="5">
    <location>
        <begin position="1"/>
        <end position="29"/>
    </location>
</feature>
<evidence type="ECO:0000256" key="1">
    <source>
        <dbReference type="ARBA" id="ARBA00022729"/>
    </source>
</evidence>
<gene>
    <name evidence="7" type="primary">CRK25_1</name>
    <name evidence="7" type="ORF">CFP56_032362</name>
</gene>
<dbReference type="FunFam" id="3.30.430.20:FF:000013">
    <property type="entry name" value="Cysteine-rich RLK (RECEPTOR-like protein kinase) 23"/>
    <property type="match status" value="1"/>
</dbReference>
<evidence type="ECO:0000256" key="4">
    <source>
        <dbReference type="ARBA" id="ARBA00047951"/>
    </source>
</evidence>
<accession>A0AAW0JHR2</accession>
<keyword evidence="8" id="KW-1185">Reference proteome</keyword>
<feature type="domain" description="Gnk2-homologous" evidence="6">
    <location>
        <begin position="139"/>
        <end position="247"/>
    </location>
</feature>
<sequence length="269" mass="29473">MITSFNPFSLSIVFLSILSFLNLTTPATANYLFHLCANSTFSANSLYQTGINSLLSSLSSNATRNLEFYNTTTNQNTSNPVFGLYLCRGDVTSEVCRGCVAEATKDLTTRCSRERIAVIWYDECMIRYSNESIFSTVIVSPRGSLSNTQNITNQEQFNKLVNTSMTSLASQASDVPIGVKKFGTNEVNITAFQTLYNLVQCTPDLSSTECNSCLQTAINSLPICCGGKQGGRVLFPSCNVRYELYSFYNTPEAPSPTPGLQPPPPLQLL</sequence>
<dbReference type="InterPro" id="IPR002902">
    <property type="entry name" value="GNK2"/>
</dbReference>
<name>A0AAW0JHR2_QUESU</name>
<protein>
    <submittedName>
        <fullName evidence="7">Cysteine-rich receptor-like protein kinase 25</fullName>
    </submittedName>
</protein>
<keyword evidence="1 5" id="KW-0732">Signal</keyword>
<dbReference type="Proteomes" id="UP000237347">
    <property type="component" value="Unassembled WGS sequence"/>
</dbReference>
<organism evidence="7 8">
    <name type="scientific">Quercus suber</name>
    <name type="common">Cork oak</name>
    <dbReference type="NCBI Taxonomy" id="58331"/>
    <lineage>
        <taxon>Eukaryota</taxon>
        <taxon>Viridiplantae</taxon>
        <taxon>Streptophyta</taxon>
        <taxon>Embryophyta</taxon>
        <taxon>Tracheophyta</taxon>
        <taxon>Spermatophyta</taxon>
        <taxon>Magnoliopsida</taxon>
        <taxon>eudicotyledons</taxon>
        <taxon>Gunneridae</taxon>
        <taxon>Pentapetalae</taxon>
        <taxon>rosids</taxon>
        <taxon>fabids</taxon>
        <taxon>Fagales</taxon>
        <taxon>Fagaceae</taxon>
        <taxon>Quercus</taxon>
    </lineage>
</organism>
<dbReference type="GO" id="GO:0016301">
    <property type="term" value="F:kinase activity"/>
    <property type="evidence" value="ECO:0007669"/>
    <property type="project" value="UniProtKB-KW"/>
</dbReference>
<dbReference type="AlphaFoldDB" id="A0AAW0JHR2"/>
<feature type="chain" id="PRO_5043765811" evidence="5">
    <location>
        <begin position="30"/>
        <end position="269"/>
    </location>
</feature>
<dbReference type="PANTHER" id="PTHR32099">
    <property type="entry name" value="CYSTEINE-RICH REPEAT SECRETORY PROTEIN"/>
    <property type="match status" value="1"/>
</dbReference>
<dbReference type="Pfam" id="PF01657">
    <property type="entry name" value="Stress-antifung"/>
    <property type="match status" value="2"/>
</dbReference>
<keyword evidence="2" id="KW-0677">Repeat</keyword>
<evidence type="ECO:0000256" key="3">
    <source>
        <dbReference type="ARBA" id="ARBA00047558"/>
    </source>
</evidence>